<dbReference type="RefSeq" id="WP_013452067.1">
    <property type="nucleotide sequence ID" value="NC_014758.1"/>
</dbReference>
<name>E4THC4_CALNY</name>
<dbReference type="PANTHER" id="PTHR43369">
    <property type="entry name" value="PHOSPHORIBOSYLGLYCINAMIDE FORMYLTRANSFERASE"/>
    <property type="match status" value="1"/>
</dbReference>
<reference key="1">
    <citation type="submission" date="2010-11" db="EMBL/GenBank/DDBJ databases">
        <title>The complete genome of chromosome of Calditerrivibrio nitroreducens DSM 19672.</title>
        <authorList>
            <consortium name="US DOE Joint Genome Institute (JGI-PGF)"/>
            <person name="Lucas S."/>
            <person name="Copeland A."/>
            <person name="Lapidus A."/>
            <person name="Bruce D."/>
            <person name="Goodwin L."/>
            <person name="Pitluck S."/>
            <person name="Kyrpides N."/>
            <person name="Mavromatis K."/>
            <person name="Ivanova N."/>
            <person name="Mikhailova N."/>
            <person name="Zeytun A."/>
            <person name="Brettin T."/>
            <person name="Detter J.C."/>
            <person name="Tapia R."/>
            <person name="Han C."/>
            <person name="Land M."/>
            <person name="Hauser L."/>
            <person name="Markowitz V."/>
            <person name="Cheng J.-F."/>
            <person name="Hugenholtz P."/>
            <person name="Woyke T."/>
            <person name="Wu D."/>
            <person name="Spring S."/>
            <person name="Schroeder M."/>
            <person name="Brambilla E."/>
            <person name="Klenk H.-P."/>
            <person name="Eisen J.A."/>
        </authorList>
    </citation>
    <scope>NUCLEOTIDE SEQUENCE [LARGE SCALE GENOMIC DNA]</scope>
    <source>
        <strain>DSM 19672</strain>
    </source>
</reference>
<keyword evidence="8" id="KW-1185">Reference proteome</keyword>
<keyword evidence="5" id="KW-0175">Coiled coil</keyword>
<accession>E4THC4</accession>
<protein>
    <recommendedName>
        <fullName evidence="2">phosphoribosylglycinamide formyltransferase 1</fullName>
        <ecNumber evidence="2">2.1.2.2</ecNumber>
    </recommendedName>
</protein>
<dbReference type="EC" id="2.1.2.2" evidence="2"/>
<dbReference type="OrthoDB" id="9802815at2"/>
<feature type="coiled-coil region" evidence="5">
    <location>
        <begin position="207"/>
        <end position="234"/>
    </location>
</feature>
<dbReference type="GO" id="GO:0004644">
    <property type="term" value="F:phosphoribosylglycinamide formyltransferase activity"/>
    <property type="evidence" value="ECO:0007669"/>
    <property type="project" value="UniProtKB-EC"/>
</dbReference>
<dbReference type="InterPro" id="IPR002376">
    <property type="entry name" value="Formyl_transf_N"/>
</dbReference>
<dbReference type="GO" id="GO:0005829">
    <property type="term" value="C:cytosol"/>
    <property type="evidence" value="ECO:0007669"/>
    <property type="project" value="TreeGrafter"/>
</dbReference>
<dbReference type="EMBL" id="CP002347">
    <property type="protein sequence ID" value="ADR19859.1"/>
    <property type="molecule type" value="Genomic_DNA"/>
</dbReference>
<evidence type="ECO:0000256" key="3">
    <source>
        <dbReference type="ARBA" id="ARBA00022679"/>
    </source>
</evidence>
<dbReference type="Proteomes" id="UP000007039">
    <property type="component" value="Chromosome"/>
</dbReference>
<comment type="pathway">
    <text evidence="1">Purine metabolism; IMP biosynthesis via de novo pathway; N(2)-formyl-N(1)-(5-phospho-D-ribosyl)glycinamide from N(1)-(5-phospho-D-ribosyl)glycinamide (10-formyl THF route): step 1/1.</text>
</comment>
<dbReference type="GO" id="GO:0006189">
    <property type="term" value="P:'de novo' IMP biosynthetic process"/>
    <property type="evidence" value="ECO:0007669"/>
    <property type="project" value="TreeGrafter"/>
</dbReference>
<dbReference type="Pfam" id="PF00551">
    <property type="entry name" value="Formyl_trans_N"/>
    <property type="match status" value="1"/>
</dbReference>
<gene>
    <name evidence="7" type="ordered locus">Calni_1963</name>
</gene>
<evidence type="ECO:0000313" key="8">
    <source>
        <dbReference type="Proteomes" id="UP000007039"/>
    </source>
</evidence>
<dbReference type="eggNOG" id="COG0223">
    <property type="taxonomic scope" value="Bacteria"/>
</dbReference>
<proteinExistence type="predicted"/>
<organism evidence="7 8">
    <name type="scientific">Calditerrivibrio nitroreducens (strain DSM 19672 / NBRC 101217 / Yu37-1)</name>
    <dbReference type="NCBI Taxonomy" id="768670"/>
    <lineage>
        <taxon>Bacteria</taxon>
        <taxon>Pseudomonadati</taxon>
        <taxon>Deferribacterota</taxon>
        <taxon>Deferribacteres</taxon>
        <taxon>Deferribacterales</taxon>
        <taxon>Calditerrivibrionaceae</taxon>
    </lineage>
</organism>
<evidence type="ECO:0000256" key="5">
    <source>
        <dbReference type="SAM" id="Coils"/>
    </source>
</evidence>
<evidence type="ECO:0000259" key="6">
    <source>
        <dbReference type="Pfam" id="PF00551"/>
    </source>
</evidence>
<keyword evidence="3 7" id="KW-0808">Transferase</keyword>
<dbReference type="STRING" id="768670.Calni_1963"/>
<dbReference type="AlphaFoldDB" id="E4THC4"/>
<evidence type="ECO:0000256" key="1">
    <source>
        <dbReference type="ARBA" id="ARBA00005054"/>
    </source>
</evidence>
<reference evidence="7 8" key="2">
    <citation type="journal article" date="2011" name="Stand. Genomic Sci.">
        <title>Complete genome sequence of Calditerrivibrio nitroreducens type strain (Yu37-1).</title>
        <authorList>
            <person name="Pitluck S."/>
            <person name="Sikorski J."/>
            <person name="Zeytun A."/>
            <person name="Lapidus A."/>
            <person name="Nolan M."/>
            <person name="Lucas S."/>
            <person name="Hammon N."/>
            <person name="Deshpande S."/>
            <person name="Cheng J.F."/>
            <person name="Tapia R."/>
            <person name="Han C."/>
            <person name="Goodwin L."/>
            <person name="Liolios K."/>
            <person name="Pagani I."/>
            <person name="Ivanova N."/>
            <person name="Mavromatis K."/>
            <person name="Pati A."/>
            <person name="Chen A."/>
            <person name="Palaniappan K."/>
            <person name="Hauser L."/>
            <person name="Chang Y.J."/>
            <person name="Jeffries C.D."/>
            <person name="Detter J.C."/>
            <person name="Brambilla E."/>
            <person name="Djao O.D."/>
            <person name="Rohde M."/>
            <person name="Spring S."/>
            <person name="Goker M."/>
            <person name="Woyke T."/>
            <person name="Bristow J."/>
            <person name="Eisen J.A."/>
            <person name="Markowitz V."/>
            <person name="Hugenholtz P."/>
            <person name="Kyrpides N.C."/>
            <person name="Klenk H.P."/>
            <person name="Land M."/>
        </authorList>
    </citation>
    <scope>NUCLEOTIDE SEQUENCE [LARGE SCALE GENOMIC DNA]</scope>
    <source>
        <strain evidence="8">DSM 19672 / NBRC 101217 / Yu37-1</strain>
    </source>
</reference>
<sequence>MSGTWENKMKNGRKEKCIVFGDSNSYITNILLRSLLEINAKYKYFDILFVVDTQKRPIPFLKKILKIFIIHAIKITFNKKYRNLSYIQSLRFLLTDLYKISKKYKVEVIHIPNINSKEFLEILENIKPTVGILIGCPQIFQPPVISKFEYLVNYHNSLLPKYKGLNATAWSIYFGEQKTGFTFHIVNENIDEGNILIQDVIEIDSSKSLLELEIEKTKKASETLKNLIMKIKNRDKGRKQEGIGSYFGKKEIKKITTIEKPENFTSQEIIKRLVSFEIVNIKIGDDFVPVTDIAVCFNEKKASNHVKVKDACLEIKRALYMPVRLYKAYTLLKRGIFRRRSIKNE</sequence>
<evidence type="ECO:0000313" key="7">
    <source>
        <dbReference type="EMBL" id="ADR19859.1"/>
    </source>
</evidence>
<evidence type="ECO:0000256" key="4">
    <source>
        <dbReference type="ARBA" id="ARBA00022755"/>
    </source>
</evidence>
<dbReference type="Gene3D" id="3.40.50.12230">
    <property type="match status" value="1"/>
</dbReference>
<feature type="domain" description="Formyl transferase N-terminal" evidence="6">
    <location>
        <begin position="116"/>
        <end position="220"/>
    </location>
</feature>
<dbReference type="SUPFAM" id="SSF53328">
    <property type="entry name" value="Formyltransferase"/>
    <property type="match status" value="1"/>
</dbReference>
<keyword evidence="4" id="KW-0658">Purine biosynthesis</keyword>
<dbReference type="InterPro" id="IPR036477">
    <property type="entry name" value="Formyl_transf_N_sf"/>
</dbReference>
<dbReference type="HOGENOM" id="CLU_803346_0_0_0"/>
<dbReference type="KEGG" id="cni:Calni_1963"/>
<evidence type="ECO:0000256" key="2">
    <source>
        <dbReference type="ARBA" id="ARBA00012254"/>
    </source>
</evidence>
<dbReference type="PANTHER" id="PTHR43369:SF2">
    <property type="entry name" value="PHOSPHORIBOSYLGLYCINAMIDE FORMYLTRANSFERASE"/>
    <property type="match status" value="1"/>
</dbReference>